<evidence type="ECO:0000256" key="8">
    <source>
        <dbReference type="ARBA" id="ARBA00022737"/>
    </source>
</evidence>
<dbReference type="GeneID" id="108744499"/>
<dbReference type="GO" id="GO:0051119">
    <property type="term" value="F:sugar transmembrane transporter activity"/>
    <property type="evidence" value="ECO:0007669"/>
    <property type="project" value="InterPro"/>
</dbReference>
<evidence type="ECO:0000256" key="12">
    <source>
        <dbReference type="RuleBase" id="RU910715"/>
    </source>
</evidence>
<feature type="transmembrane region" description="Helical" evidence="12">
    <location>
        <begin position="18"/>
        <end position="38"/>
    </location>
</feature>
<evidence type="ECO:0000256" key="5">
    <source>
        <dbReference type="ARBA" id="ARBA00022475"/>
    </source>
</evidence>
<dbReference type="InterPro" id="IPR004316">
    <property type="entry name" value="SWEET_rpt"/>
</dbReference>
<keyword evidence="13" id="KW-1185">Reference proteome</keyword>
<evidence type="ECO:0000256" key="7">
    <source>
        <dbReference type="ARBA" id="ARBA00022692"/>
    </source>
</evidence>
<dbReference type="OrthoDB" id="409725at2759"/>
<sequence>MAKLVESFSEILTPYKSIIGPVASVLTIAQFFAGALICKDIAAQGNTEGFSSMPFIGGIVIGALMLKYSMMLNDSSMFVVNLAAVLLNIIYTFFFNKYSRCKKQDIHQPIMWGTILMTVIFAYTFWEEEELIEYRYGLIVTVLMLGLLGSPLIEVREIVRKKDASSIPLPITFMACIVTSLWLLYGFILKNEFMIIQNFIGFFLCLMQLTLYCIYRCPDMKKQKEL</sequence>
<protein>
    <recommendedName>
        <fullName evidence="12">Sugar transporter SWEET</fullName>
    </recommendedName>
</protein>
<evidence type="ECO:0000256" key="1">
    <source>
        <dbReference type="ARBA" id="ARBA00004651"/>
    </source>
</evidence>
<keyword evidence="11 12" id="KW-0472">Membrane</keyword>
<dbReference type="KEGG" id="apln:108744499"/>
<dbReference type="InterPro" id="IPR047664">
    <property type="entry name" value="SWEET"/>
</dbReference>
<keyword evidence="6 12" id="KW-0762">Sugar transport</keyword>
<keyword evidence="8" id="KW-0677">Repeat</keyword>
<evidence type="ECO:0000256" key="10">
    <source>
        <dbReference type="ARBA" id="ARBA00023034"/>
    </source>
</evidence>
<dbReference type="Pfam" id="PF03083">
    <property type="entry name" value="MtN3_slv"/>
    <property type="match status" value="2"/>
</dbReference>
<organism evidence="13 14">
    <name type="scientific">Agrilus planipennis</name>
    <name type="common">Emerald ash borer</name>
    <name type="synonym">Agrilus marcopoli</name>
    <dbReference type="NCBI Taxonomy" id="224129"/>
    <lineage>
        <taxon>Eukaryota</taxon>
        <taxon>Metazoa</taxon>
        <taxon>Ecdysozoa</taxon>
        <taxon>Arthropoda</taxon>
        <taxon>Hexapoda</taxon>
        <taxon>Insecta</taxon>
        <taxon>Pterygota</taxon>
        <taxon>Neoptera</taxon>
        <taxon>Endopterygota</taxon>
        <taxon>Coleoptera</taxon>
        <taxon>Polyphaga</taxon>
        <taxon>Elateriformia</taxon>
        <taxon>Buprestoidea</taxon>
        <taxon>Buprestidae</taxon>
        <taxon>Agrilinae</taxon>
        <taxon>Agrilus</taxon>
    </lineage>
</organism>
<reference evidence="14" key="1">
    <citation type="submission" date="2025-08" db="UniProtKB">
        <authorList>
            <consortium name="RefSeq"/>
        </authorList>
    </citation>
    <scope>IDENTIFICATION</scope>
    <source>
        <tissue evidence="14">Entire body</tissue>
    </source>
</reference>
<dbReference type="GO" id="GO:0005886">
    <property type="term" value="C:plasma membrane"/>
    <property type="evidence" value="ECO:0007669"/>
    <property type="project" value="UniProtKB-SubCell"/>
</dbReference>
<gene>
    <name evidence="14" type="primary">LOC108744499</name>
</gene>
<proteinExistence type="inferred from homology"/>
<name>A0A1W4XTK7_AGRPL</name>
<evidence type="ECO:0000256" key="4">
    <source>
        <dbReference type="ARBA" id="ARBA00022448"/>
    </source>
</evidence>
<dbReference type="InParanoid" id="A0A1W4XTK7"/>
<dbReference type="GO" id="GO:0000139">
    <property type="term" value="C:Golgi membrane"/>
    <property type="evidence" value="ECO:0007669"/>
    <property type="project" value="UniProtKB-SubCell"/>
</dbReference>
<dbReference type="PANTHER" id="PTHR10791">
    <property type="entry name" value="RAG1-ACTIVATING PROTEIN 1"/>
    <property type="match status" value="1"/>
</dbReference>
<dbReference type="RefSeq" id="XP_018335803.1">
    <property type="nucleotide sequence ID" value="XM_018480301.2"/>
</dbReference>
<accession>A0A1W4XTK7</accession>
<feature type="transmembrane region" description="Helical" evidence="12">
    <location>
        <begin position="167"/>
        <end position="188"/>
    </location>
</feature>
<evidence type="ECO:0000256" key="3">
    <source>
        <dbReference type="ARBA" id="ARBA00007809"/>
    </source>
</evidence>
<keyword evidence="9 12" id="KW-1133">Transmembrane helix</keyword>
<dbReference type="AlphaFoldDB" id="A0A1W4XTK7"/>
<feature type="transmembrane region" description="Helical" evidence="12">
    <location>
        <begin position="76"/>
        <end position="94"/>
    </location>
</feature>
<comment type="similarity">
    <text evidence="3 12">Belongs to the SWEET sugar transporter family.</text>
</comment>
<keyword evidence="7 12" id="KW-0812">Transmembrane</keyword>
<evidence type="ECO:0000313" key="13">
    <source>
        <dbReference type="Proteomes" id="UP000192223"/>
    </source>
</evidence>
<evidence type="ECO:0000313" key="14">
    <source>
        <dbReference type="RefSeq" id="XP_018335803.1"/>
    </source>
</evidence>
<dbReference type="Gene3D" id="1.20.1280.290">
    <property type="match status" value="2"/>
</dbReference>
<keyword evidence="5" id="KW-1003">Cell membrane</keyword>
<evidence type="ECO:0000256" key="9">
    <source>
        <dbReference type="ARBA" id="ARBA00022989"/>
    </source>
</evidence>
<comment type="subcellular location">
    <subcellularLocation>
        <location evidence="1 12">Cell membrane</location>
        <topology evidence="1 12">Multi-pass membrane protein</topology>
    </subcellularLocation>
    <subcellularLocation>
        <location evidence="2">Golgi apparatus membrane</location>
        <topology evidence="2">Multi-pass membrane protein</topology>
    </subcellularLocation>
</comment>
<comment type="function">
    <text evidence="12">Mediates sugar transport across membranes.</text>
</comment>
<feature type="transmembrane region" description="Helical" evidence="12">
    <location>
        <begin position="106"/>
        <end position="126"/>
    </location>
</feature>
<keyword evidence="4 12" id="KW-0813">Transport</keyword>
<feature type="transmembrane region" description="Helical" evidence="12">
    <location>
        <begin position="194"/>
        <end position="215"/>
    </location>
</feature>
<evidence type="ECO:0000256" key="11">
    <source>
        <dbReference type="ARBA" id="ARBA00023136"/>
    </source>
</evidence>
<dbReference type="FunCoup" id="A0A1W4XTK7">
    <property type="interactions" value="191"/>
</dbReference>
<evidence type="ECO:0000256" key="2">
    <source>
        <dbReference type="ARBA" id="ARBA00004653"/>
    </source>
</evidence>
<keyword evidence="10" id="KW-0333">Golgi apparatus</keyword>
<dbReference type="Proteomes" id="UP000192223">
    <property type="component" value="Unplaced"/>
</dbReference>
<dbReference type="FunFam" id="1.20.1280.290:FF:000004">
    <property type="entry name" value="Sugar transporter SWEET"/>
    <property type="match status" value="1"/>
</dbReference>
<feature type="transmembrane region" description="Helical" evidence="12">
    <location>
        <begin position="138"/>
        <end position="155"/>
    </location>
</feature>
<feature type="transmembrane region" description="Helical" evidence="12">
    <location>
        <begin position="50"/>
        <end position="70"/>
    </location>
</feature>
<dbReference type="PANTHER" id="PTHR10791:SF5">
    <property type="entry name" value="SUGAR TRANSPORTER SWEET"/>
    <property type="match status" value="1"/>
</dbReference>
<evidence type="ECO:0000256" key="6">
    <source>
        <dbReference type="ARBA" id="ARBA00022597"/>
    </source>
</evidence>